<dbReference type="AlphaFoldDB" id="X1PEX4"/>
<name>X1PEX4_9ZZZZ</name>
<gene>
    <name evidence="2" type="ORF">S06H3_63152</name>
</gene>
<dbReference type="GO" id="GO:0004803">
    <property type="term" value="F:transposase activity"/>
    <property type="evidence" value="ECO:0007669"/>
    <property type="project" value="InterPro"/>
</dbReference>
<evidence type="ECO:0000313" key="2">
    <source>
        <dbReference type="EMBL" id="GAI54403.1"/>
    </source>
</evidence>
<dbReference type="EMBL" id="BARV01041828">
    <property type="protein sequence ID" value="GAI54403.1"/>
    <property type="molecule type" value="Genomic_DNA"/>
</dbReference>
<feature type="domain" description="Transposase IS116/IS110/IS902 C-terminal" evidence="1">
    <location>
        <begin position="1"/>
        <end position="80"/>
    </location>
</feature>
<dbReference type="PANTHER" id="PTHR33055">
    <property type="entry name" value="TRANSPOSASE FOR INSERTION SEQUENCE ELEMENT IS1111A"/>
    <property type="match status" value="1"/>
</dbReference>
<protein>
    <recommendedName>
        <fullName evidence="1">Transposase IS116/IS110/IS902 C-terminal domain-containing protein</fullName>
    </recommendedName>
</protein>
<dbReference type="InterPro" id="IPR047650">
    <property type="entry name" value="Transpos_IS110"/>
</dbReference>
<comment type="caution">
    <text evidence="2">The sequence shown here is derived from an EMBL/GenBank/DDBJ whole genome shotgun (WGS) entry which is preliminary data.</text>
</comment>
<organism evidence="2">
    <name type="scientific">marine sediment metagenome</name>
    <dbReference type="NCBI Taxonomy" id="412755"/>
    <lineage>
        <taxon>unclassified sequences</taxon>
        <taxon>metagenomes</taxon>
        <taxon>ecological metagenomes</taxon>
    </lineage>
</organism>
<sequence>SVPGVGPVLSATLIAELSELGILNRKKIAALVGVAPLNRDSGKYRGARSIWGGRCGVRRPLYMAALNAVRFNPTIKIFYERLLANGKEKKVALTACMHKLLIILNVMLKHNSHWSCNHAIFNNTCIPNAKTVA</sequence>
<accession>X1PEX4</accession>
<dbReference type="GO" id="GO:0003677">
    <property type="term" value="F:DNA binding"/>
    <property type="evidence" value="ECO:0007669"/>
    <property type="project" value="InterPro"/>
</dbReference>
<dbReference type="Pfam" id="PF02371">
    <property type="entry name" value="Transposase_20"/>
    <property type="match status" value="1"/>
</dbReference>
<reference evidence="2" key="1">
    <citation type="journal article" date="2014" name="Front. Microbiol.">
        <title>High frequency of phylogenetically diverse reductive dehalogenase-homologous genes in deep subseafloor sedimentary metagenomes.</title>
        <authorList>
            <person name="Kawai M."/>
            <person name="Futagami T."/>
            <person name="Toyoda A."/>
            <person name="Takaki Y."/>
            <person name="Nishi S."/>
            <person name="Hori S."/>
            <person name="Arai W."/>
            <person name="Tsubouchi T."/>
            <person name="Morono Y."/>
            <person name="Uchiyama I."/>
            <person name="Ito T."/>
            <person name="Fujiyama A."/>
            <person name="Inagaki F."/>
            <person name="Takami H."/>
        </authorList>
    </citation>
    <scope>NUCLEOTIDE SEQUENCE</scope>
    <source>
        <strain evidence="2">Expedition CK06-06</strain>
    </source>
</reference>
<dbReference type="InterPro" id="IPR003346">
    <property type="entry name" value="Transposase_20"/>
</dbReference>
<proteinExistence type="predicted"/>
<feature type="non-terminal residue" evidence="2">
    <location>
        <position position="1"/>
    </location>
</feature>
<dbReference type="GO" id="GO:0006313">
    <property type="term" value="P:DNA transposition"/>
    <property type="evidence" value="ECO:0007669"/>
    <property type="project" value="InterPro"/>
</dbReference>
<evidence type="ECO:0000259" key="1">
    <source>
        <dbReference type="Pfam" id="PF02371"/>
    </source>
</evidence>
<dbReference type="PANTHER" id="PTHR33055:SF13">
    <property type="entry name" value="TRANSPOSASE"/>
    <property type="match status" value="1"/>
</dbReference>